<dbReference type="Proteomes" id="UP000000639">
    <property type="component" value="Chromosome"/>
</dbReference>
<evidence type="ECO:0000313" key="2">
    <source>
        <dbReference type="EMBL" id="ABM05085.1"/>
    </source>
</evidence>
<protein>
    <submittedName>
        <fullName evidence="2">Uncharacterized protein</fullName>
    </submittedName>
</protein>
<dbReference type="AlphaFoldDB" id="A1T020"/>
<dbReference type="EMBL" id="CP000510">
    <property type="protein sequence ID" value="ABM05085.1"/>
    <property type="molecule type" value="Genomic_DNA"/>
</dbReference>
<evidence type="ECO:0000313" key="3">
    <source>
        <dbReference type="Proteomes" id="UP000000639"/>
    </source>
</evidence>
<keyword evidence="1" id="KW-0732">Signal</keyword>
<organism evidence="2 3">
    <name type="scientific">Psychromonas ingrahamii (strain DSM 17664 / CCUG 51855 / 37)</name>
    <dbReference type="NCBI Taxonomy" id="357804"/>
    <lineage>
        <taxon>Bacteria</taxon>
        <taxon>Pseudomonadati</taxon>
        <taxon>Pseudomonadota</taxon>
        <taxon>Gammaproteobacteria</taxon>
        <taxon>Alteromonadales</taxon>
        <taxon>Psychromonadaceae</taxon>
        <taxon>Psychromonas</taxon>
    </lineage>
</organism>
<feature type="chain" id="PRO_5002637658" evidence="1">
    <location>
        <begin position="27"/>
        <end position="247"/>
    </location>
</feature>
<dbReference type="RefSeq" id="WP_011771637.1">
    <property type="nucleotide sequence ID" value="NC_008709.1"/>
</dbReference>
<gene>
    <name evidence="2" type="ordered locus">Ping_3401</name>
</gene>
<name>A1T020_PSYIN</name>
<sequence length="247" mass="25866">MKITRPRNLLLLAALLSVTGCFPSCSYYNTIFGTSGTNGSAVVTGPETGKIDSEITLDGSLSKSVRILEWSIAAPKGSNVTKCNVGADDINSTRYCTFTPDISGEYDIQLTALAGGSGKDSVENHKIQIVANVATRVSIDSTSEKIKADAPRTLMLKGLAHDPDDELIMEWSVQDNNCAEQPSFSDPASLSTELTVGRQVAGLDCSFSAQLTASPVIGYVAADRILITVKAPLVTFVTGVTGAAGGN</sequence>
<accession>A1T020</accession>
<dbReference type="HOGENOM" id="CLU_1123791_0_0_6"/>
<dbReference type="KEGG" id="pin:Ping_3401"/>
<reference evidence="2 3" key="1">
    <citation type="submission" date="2007-01" db="EMBL/GenBank/DDBJ databases">
        <title>Complete sequence of Psychromonas ingrahamii 37.</title>
        <authorList>
            <consortium name="US DOE Joint Genome Institute"/>
            <person name="Copeland A."/>
            <person name="Lucas S."/>
            <person name="Lapidus A."/>
            <person name="Barry K."/>
            <person name="Detter J.C."/>
            <person name="Glavina del Rio T."/>
            <person name="Hammon N."/>
            <person name="Israni S."/>
            <person name="Dalin E."/>
            <person name="Tice H."/>
            <person name="Pitluck S."/>
            <person name="Thompson L.S."/>
            <person name="Brettin T."/>
            <person name="Bruce D."/>
            <person name="Han C."/>
            <person name="Tapia R."/>
            <person name="Schmutz J."/>
            <person name="Larimer F."/>
            <person name="Land M."/>
            <person name="Hauser L."/>
            <person name="Kyrpides N."/>
            <person name="Ivanova N."/>
            <person name="Staley J."/>
            <person name="Richardson P."/>
        </authorList>
    </citation>
    <scope>NUCLEOTIDE SEQUENCE [LARGE SCALE GENOMIC DNA]</scope>
    <source>
        <strain evidence="2 3">37</strain>
    </source>
</reference>
<evidence type="ECO:0000256" key="1">
    <source>
        <dbReference type="SAM" id="SignalP"/>
    </source>
</evidence>
<keyword evidence="3" id="KW-1185">Reference proteome</keyword>
<dbReference type="PROSITE" id="PS51257">
    <property type="entry name" value="PROKAR_LIPOPROTEIN"/>
    <property type="match status" value="1"/>
</dbReference>
<proteinExistence type="predicted"/>
<feature type="signal peptide" evidence="1">
    <location>
        <begin position="1"/>
        <end position="26"/>
    </location>
</feature>